<dbReference type="RefSeq" id="XP_043135656.1">
    <property type="nucleotide sequence ID" value="XM_043277815.1"/>
</dbReference>
<proteinExistence type="predicted"/>
<evidence type="ECO:0000313" key="1">
    <source>
        <dbReference type="EMBL" id="BCR87134.1"/>
    </source>
</evidence>
<keyword evidence="2" id="KW-1185">Reference proteome</keyword>
<sequence length="148" mass="17002">MGGGPEIPQIPAIRARHDALKHTYRTALDNIEEILLGPSVLQNLHIKNVPLPLNNGHPCPAIEPSFFTPLDENITFRNPDDGFMPKKYPSLEGLKPLYKACMISEYIAEYIRATLEDTEDISLEYWTQWYDTISLLYLTLHAVMTYYY</sequence>
<dbReference type="AlphaFoldDB" id="A0A7R7VM79"/>
<gene>
    <name evidence="1" type="ORF">ACHE_31121A</name>
</gene>
<reference evidence="1" key="1">
    <citation type="submission" date="2021-01" db="EMBL/GenBank/DDBJ databases">
        <authorList>
            <consortium name="Aspergillus chevalieri M1 genome sequencing consortium"/>
            <person name="Kazuki M."/>
            <person name="Futagami T."/>
        </authorList>
    </citation>
    <scope>NUCLEOTIDE SEQUENCE</scope>
    <source>
        <strain evidence="1">M1</strain>
    </source>
</reference>
<evidence type="ECO:0000313" key="2">
    <source>
        <dbReference type="Proteomes" id="UP000637239"/>
    </source>
</evidence>
<organism evidence="1 2">
    <name type="scientific">Aspergillus chevalieri</name>
    <name type="common">Eurotium chevalieri</name>
    <dbReference type="NCBI Taxonomy" id="182096"/>
    <lineage>
        <taxon>Eukaryota</taxon>
        <taxon>Fungi</taxon>
        <taxon>Dikarya</taxon>
        <taxon>Ascomycota</taxon>
        <taxon>Pezizomycotina</taxon>
        <taxon>Eurotiomycetes</taxon>
        <taxon>Eurotiomycetidae</taxon>
        <taxon>Eurotiales</taxon>
        <taxon>Aspergillaceae</taxon>
        <taxon>Aspergillus</taxon>
        <taxon>Aspergillus subgen. Aspergillus</taxon>
    </lineage>
</organism>
<accession>A0A7R7VM79</accession>
<dbReference type="GeneID" id="66981493"/>
<dbReference type="KEGG" id="ache:ACHE_31121A"/>
<dbReference type="EMBL" id="AP024418">
    <property type="protein sequence ID" value="BCR87134.1"/>
    <property type="molecule type" value="Genomic_DNA"/>
</dbReference>
<name>A0A7R7VM79_ASPCH</name>
<reference evidence="1" key="2">
    <citation type="submission" date="2021-02" db="EMBL/GenBank/DDBJ databases">
        <title>Aspergillus chevalieri M1 genome sequence.</title>
        <authorList>
            <person name="Kadooka C."/>
            <person name="Mori K."/>
            <person name="Futagami T."/>
        </authorList>
    </citation>
    <scope>NUCLEOTIDE SEQUENCE</scope>
    <source>
        <strain evidence="1">M1</strain>
    </source>
</reference>
<protein>
    <submittedName>
        <fullName evidence="1">Uncharacterized protein</fullName>
    </submittedName>
</protein>
<dbReference type="Proteomes" id="UP000637239">
    <property type="component" value="Chromosome 3"/>
</dbReference>